<dbReference type="AlphaFoldDB" id="A0A3M6V6D6"/>
<accession>A0A3M6V6D6</accession>
<proteinExistence type="predicted"/>
<sequence length="84" mass="9603">KKKNKVCKVCKHDYRDIGHKADPVQISKQMQLEKGGVGKLLFQPDEWRTPQQISQPFSRLAAAQKQVDKEDITAEELEVLLDSL</sequence>
<dbReference type="Proteomes" id="UP000275408">
    <property type="component" value="Unassembled WGS sequence"/>
</dbReference>
<evidence type="ECO:0000313" key="2">
    <source>
        <dbReference type="Proteomes" id="UP000275408"/>
    </source>
</evidence>
<feature type="non-terminal residue" evidence="1">
    <location>
        <position position="1"/>
    </location>
</feature>
<reference evidence="1 2" key="1">
    <citation type="journal article" date="2018" name="Sci. Rep.">
        <title>Comparative analysis of the Pocillopora damicornis genome highlights role of immune system in coral evolution.</title>
        <authorList>
            <person name="Cunning R."/>
            <person name="Bay R.A."/>
            <person name="Gillette P."/>
            <person name="Baker A.C."/>
            <person name="Traylor-Knowles N."/>
        </authorList>
    </citation>
    <scope>NUCLEOTIDE SEQUENCE [LARGE SCALE GENOMIC DNA]</scope>
    <source>
        <strain evidence="1">RSMAS</strain>
        <tissue evidence="1">Whole animal</tissue>
    </source>
</reference>
<dbReference type="EMBL" id="RCHS01000012">
    <property type="protein sequence ID" value="RMX61429.1"/>
    <property type="molecule type" value="Genomic_DNA"/>
</dbReference>
<evidence type="ECO:0000313" key="1">
    <source>
        <dbReference type="EMBL" id="RMX61429.1"/>
    </source>
</evidence>
<comment type="caution">
    <text evidence="1">The sequence shown here is derived from an EMBL/GenBank/DDBJ whole genome shotgun (WGS) entry which is preliminary data.</text>
</comment>
<protein>
    <submittedName>
        <fullName evidence="1">Uncharacterized protein</fullName>
    </submittedName>
</protein>
<name>A0A3M6V6D6_POCDA</name>
<organism evidence="1 2">
    <name type="scientific">Pocillopora damicornis</name>
    <name type="common">Cauliflower coral</name>
    <name type="synonym">Millepora damicornis</name>
    <dbReference type="NCBI Taxonomy" id="46731"/>
    <lineage>
        <taxon>Eukaryota</taxon>
        <taxon>Metazoa</taxon>
        <taxon>Cnidaria</taxon>
        <taxon>Anthozoa</taxon>
        <taxon>Hexacorallia</taxon>
        <taxon>Scleractinia</taxon>
        <taxon>Astrocoeniina</taxon>
        <taxon>Pocilloporidae</taxon>
        <taxon>Pocillopora</taxon>
    </lineage>
</organism>
<gene>
    <name evidence="1" type="ORF">pdam_00021304</name>
</gene>
<keyword evidence="2" id="KW-1185">Reference proteome</keyword>